<dbReference type="EMBL" id="LWDF02000216">
    <property type="protein sequence ID" value="KAE8253723.1"/>
    <property type="molecule type" value="Genomic_DNA"/>
</dbReference>
<organism evidence="1 2">
    <name type="scientific">Tilletia indica</name>
    <dbReference type="NCBI Taxonomy" id="43049"/>
    <lineage>
        <taxon>Eukaryota</taxon>
        <taxon>Fungi</taxon>
        <taxon>Dikarya</taxon>
        <taxon>Basidiomycota</taxon>
        <taxon>Ustilaginomycotina</taxon>
        <taxon>Exobasidiomycetes</taxon>
        <taxon>Tilletiales</taxon>
        <taxon>Tilletiaceae</taxon>
        <taxon>Tilletia</taxon>
    </lineage>
</organism>
<dbReference type="AlphaFoldDB" id="A0A177TCB1"/>
<protein>
    <submittedName>
        <fullName evidence="1">Uncharacterized protein</fullName>
    </submittedName>
</protein>
<accession>A0A177TCB1</accession>
<sequence length="353" mass="40507">MLSCSRGIPAPDAQAFHSAFDSEQHRPSGIIRLRIRAFTPTPASSPRNSLACTIIMMGTENDRVKAAIDKLRVKTIFEKLIAISSTRYGTPVERHGPDVQWVDFDYPDWGLPDVSAYGTSSAPWIFMGVDFTEPFRVKHFPLPTTYQRLSRLKDFFSLVRTETKNAKNDWPKHMEQMYNHLDELVRYHTLRRTRRGVEASQGKRSGFTLEDGVRRLNTHTLSTLAPTNANGREMLFFLWDAPLHTYRAPKVKEHETIQCLERYGWTTTTTLIRACDAYRMRPYSRFHVFNPLEWRQYRDSLQNNLAPDMPRRSRPFRKEPIASSANVAPAVDEQVPSVASVAALPDVGHQNSR</sequence>
<reference evidence="1" key="1">
    <citation type="submission" date="2016-04" db="EMBL/GenBank/DDBJ databases">
        <authorList>
            <person name="Nguyen H.D."/>
            <person name="Samba Siva P."/>
            <person name="Cullis J."/>
            <person name="Levesque C.A."/>
            <person name="Hambleton S."/>
        </authorList>
    </citation>
    <scope>NUCLEOTIDE SEQUENCE</scope>
    <source>
        <strain evidence="1">DAOMC 236416</strain>
    </source>
</reference>
<proteinExistence type="predicted"/>
<evidence type="ECO:0000313" key="1">
    <source>
        <dbReference type="EMBL" id="KAE8253723.1"/>
    </source>
</evidence>
<comment type="caution">
    <text evidence="1">The sequence shown here is derived from an EMBL/GenBank/DDBJ whole genome shotgun (WGS) entry which is preliminary data.</text>
</comment>
<reference evidence="1" key="2">
    <citation type="journal article" date="2019" name="IMA Fungus">
        <title>Genome sequencing and comparison of five Tilletia species to identify candidate genes for the detection of regulated species infecting wheat.</title>
        <authorList>
            <person name="Nguyen H.D.T."/>
            <person name="Sultana T."/>
            <person name="Kesanakurti P."/>
            <person name="Hambleton S."/>
        </authorList>
    </citation>
    <scope>NUCLEOTIDE SEQUENCE</scope>
    <source>
        <strain evidence="1">DAOMC 236416</strain>
    </source>
</reference>
<dbReference type="Proteomes" id="UP000077521">
    <property type="component" value="Unassembled WGS sequence"/>
</dbReference>
<keyword evidence="2" id="KW-1185">Reference proteome</keyword>
<evidence type="ECO:0000313" key="2">
    <source>
        <dbReference type="Proteomes" id="UP000077521"/>
    </source>
</evidence>
<name>A0A177TCB1_9BASI</name>
<gene>
    <name evidence="1" type="ORF">A4X13_0g3683</name>
</gene>